<dbReference type="RefSeq" id="WP_159344528.1">
    <property type="nucleotide sequence ID" value="NZ_JBALOT010000039.1"/>
</dbReference>
<dbReference type="InterPro" id="IPR007253">
    <property type="entry name" value="Cell_wall-bd_2"/>
</dbReference>
<evidence type="ECO:0000313" key="4">
    <source>
        <dbReference type="Proteomes" id="UP000465778"/>
    </source>
</evidence>
<comment type="caution">
    <text evidence="3">The sequence shown here is derived from an EMBL/GenBank/DDBJ whole genome shotgun (WGS) entry which is preliminary data.</text>
</comment>
<dbReference type="GO" id="GO:0030435">
    <property type="term" value="P:sporulation resulting in formation of a cellular spore"/>
    <property type="evidence" value="ECO:0007669"/>
    <property type="project" value="InterPro"/>
</dbReference>
<dbReference type="NCBIfam" id="TIGR02669">
    <property type="entry name" value="SpoIID_LytB"/>
    <property type="match status" value="1"/>
</dbReference>
<dbReference type="InterPro" id="IPR013693">
    <property type="entry name" value="SpoIID/LytB_N"/>
</dbReference>
<dbReference type="Pfam" id="PF04122">
    <property type="entry name" value="CW_binding_2"/>
    <property type="match status" value="3"/>
</dbReference>
<name>A0A800NBE1_CYTFI</name>
<dbReference type="Pfam" id="PF08486">
    <property type="entry name" value="SpoIID"/>
    <property type="match status" value="1"/>
</dbReference>
<dbReference type="Gene3D" id="3.40.50.12090">
    <property type="match status" value="1"/>
</dbReference>
<evidence type="ECO:0000313" key="3">
    <source>
        <dbReference type="EMBL" id="KAF0824990.1"/>
    </source>
</evidence>
<keyword evidence="1" id="KW-0732">Signal</keyword>
<dbReference type="InterPro" id="IPR051922">
    <property type="entry name" value="Bact_Sporulation_Assoc"/>
</dbReference>
<dbReference type="EMBL" id="VDEM01000008">
    <property type="protein sequence ID" value="KAF0824990.1"/>
    <property type="molecule type" value="Genomic_DNA"/>
</dbReference>
<reference evidence="3 4" key="1">
    <citation type="journal article" date="2020" name="G3 (Bethesda)">
        <title>Whole Genome Sequencing and Comparative Genomics of Two Nematicidal Bacillus Strains Reveals a Wide Range of Possible Virulence Factors.</title>
        <authorList>
            <person name="Susic N."/>
            <person name="Janezic S."/>
            <person name="Rupnik M."/>
            <person name="Geric Stare B."/>
        </authorList>
    </citation>
    <scope>NUCLEOTIDE SEQUENCE [LARGE SCALE GENOMIC DNA]</scope>
    <source>
        <strain evidence="3 4">I-1582</strain>
    </source>
</reference>
<dbReference type="InterPro" id="IPR013486">
    <property type="entry name" value="SpoIID/LytB"/>
</dbReference>
<evidence type="ECO:0000256" key="1">
    <source>
        <dbReference type="SAM" id="SignalP"/>
    </source>
</evidence>
<dbReference type="PANTHER" id="PTHR30032">
    <property type="entry name" value="N-ACETYLMURAMOYL-L-ALANINE AMIDASE-RELATED"/>
    <property type="match status" value="1"/>
</dbReference>
<protein>
    <submittedName>
        <fullName evidence="3">N-acetylmuramoyl-L-alanine amidase (Major autolysin) (CWBP49)</fullName>
    </submittedName>
</protein>
<feature type="chain" id="PRO_5030549604" evidence="1">
    <location>
        <begin position="25"/>
        <end position="728"/>
    </location>
</feature>
<evidence type="ECO:0000259" key="2">
    <source>
        <dbReference type="Pfam" id="PF08486"/>
    </source>
</evidence>
<organism evidence="3 4">
    <name type="scientific">Cytobacillus firmus</name>
    <name type="common">Bacillus firmus</name>
    <dbReference type="NCBI Taxonomy" id="1399"/>
    <lineage>
        <taxon>Bacteria</taxon>
        <taxon>Bacillati</taxon>
        <taxon>Bacillota</taxon>
        <taxon>Bacilli</taxon>
        <taxon>Bacillales</taxon>
        <taxon>Bacillaceae</taxon>
        <taxon>Cytobacillus</taxon>
    </lineage>
</organism>
<feature type="signal peptide" evidence="1">
    <location>
        <begin position="1"/>
        <end position="24"/>
    </location>
</feature>
<gene>
    <name evidence="3" type="ORF">KIS1582_1192</name>
</gene>
<dbReference type="PANTHER" id="PTHR30032:SF8">
    <property type="entry name" value="GERMINATION-SPECIFIC N-ACETYLMURAMOYL-L-ALANINE AMIDASE"/>
    <property type="match status" value="1"/>
</dbReference>
<dbReference type="OrthoDB" id="9794671at2"/>
<feature type="domain" description="Sporulation stage II protein D amidase enhancer LytB N-terminal" evidence="2">
    <location>
        <begin position="141"/>
        <end position="216"/>
    </location>
</feature>
<dbReference type="GO" id="GO:0030288">
    <property type="term" value="C:outer membrane-bounded periplasmic space"/>
    <property type="evidence" value="ECO:0007669"/>
    <property type="project" value="TreeGrafter"/>
</dbReference>
<proteinExistence type="predicted"/>
<dbReference type="AlphaFoldDB" id="A0A800NBE1"/>
<dbReference type="Proteomes" id="UP000465778">
    <property type="component" value="Unassembled WGS sequence"/>
</dbReference>
<accession>A0A800NBE1</accession>
<sequence length="728" mass="78951">MYFKRILSFVVVFALIMSMGNVTAASASTDTISVKLSNYIGKKTELSFSLKGLHSIKEDTEGEIDLEEGKLYKVKVISGKLTLYSSTGTKIKEFGTTFTVQPENYSTGNVHTIHGNTVKDYLGDIKFTIEDSKYVRPINTDIPFEDYLKGVVPHEMPASWNLEAVKAQAVAARTYSAGKIGQTVADTQAFQVYGGYEWHPNSSRAVEETAGKVLKYNGSRISAVYSSSNGGFIEASSNLWGYDHPYLPAKEDPYDPVRTWSVTYNKDQIDPRKLDLKNPGNWWASTYERNPDLANNIKNSIYTLPDYKNTEIKIVRIPEIKFIGKNSSGRSLKASMTVEFFVKDKAAGSFRMENGNIKTFTVTQEKDANSMRSIFGAGNMKSTLVTGSEVLGHTRLGGMDRFDVAINVSKNGWSSASTVVLANWEAFGDALAAAPLAYKHNGPLLLTKPKSLTPRIKDEIKRLKAKNVIIVGGPISVSDGIVSELKAMGISVKRLAGNSRMEVAENIAKELGSSSKVVIADGFNFPDALSIAPYAARNGYPILLTNNKHTLTKSTDKLIDSMNISQTIISGGPLSVSDAVYNSVPNPRRFGGNHRHDVSANIANAYFGSSANAFITRGDVFADALTGSVLAAKKNAPILLIQPESLTSAIEKSIANNVFDQFTILGGPISVNESVANNLPNVSVNFSGAGFGHGIGMSQYGANSMASKGKKYSEILAFYYPGAKLTDN</sequence>